<dbReference type="EMBL" id="JBHRXJ010000004">
    <property type="protein sequence ID" value="MFC3528041.1"/>
    <property type="molecule type" value="Genomic_DNA"/>
</dbReference>
<evidence type="ECO:0000313" key="2">
    <source>
        <dbReference type="EMBL" id="MFC3528041.1"/>
    </source>
</evidence>
<accession>A0ABV7R163</accession>
<dbReference type="SMART" id="SM00530">
    <property type="entry name" value="HTH_XRE"/>
    <property type="match status" value="1"/>
</dbReference>
<proteinExistence type="predicted"/>
<evidence type="ECO:0000313" key="3">
    <source>
        <dbReference type="Proteomes" id="UP001595721"/>
    </source>
</evidence>
<dbReference type="PROSITE" id="PS50943">
    <property type="entry name" value="HTH_CROC1"/>
    <property type="match status" value="1"/>
</dbReference>
<feature type="domain" description="HTH cro/C1-type" evidence="1">
    <location>
        <begin position="58"/>
        <end position="112"/>
    </location>
</feature>
<dbReference type="SUPFAM" id="SSF47413">
    <property type="entry name" value="lambda repressor-like DNA-binding domains"/>
    <property type="match status" value="1"/>
</dbReference>
<dbReference type="RefSeq" id="WP_377743666.1">
    <property type="nucleotide sequence ID" value="NZ_JBHRXJ010000004.1"/>
</dbReference>
<dbReference type="Gene3D" id="1.10.260.40">
    <property type="entry name" value="lambda repressor-like DNA-binding domains"/>
    <property type="match status" value="1"/>
</dbReference>
<organism evidence="2 3">
    <name type="scientific">Paracoccus mangrovi</name>
    <dbReference type="NCBI Taxonomy" id="1715645"/>
    <lineage>
        <taxon>Bacteria</taxon>
        <taxon>Pseudomonadati</taxon>
        <taxon>Pseudomonadota</taxon>
        <taxon>Alphaproteobacteria</taxon>
        <taxon>Rhodobacterales</taxon>
        <taxon>Paracoccaceae</taxon>
        <taxon>Paracoccus</taxon>
    </lineage>
</organism>
<reference evidence="3" key="1">
    <citation type="journal article" date="2019" name="Int. J. Syst. Evol. Microbiol.">
        <title>The Global Catalogue of Microorganisms (GCM) 10K type strain sequencing project: providing services to taxonomists for standard genome sequencing and annotation.</title>
        <authorList>
            <consortium name="The Broad Institute Genomics Platform"/>
            <consortium name="The Broad Institute Genome Sequencing Center for Infectious Disease"/>
            <person name="Wu L."/>
            <person name="Ma J."/>
        </authorList>
    </citation>
    <scope>NUCLEOTIDE SEQUENCE [LARGE SCALE GENOMIC DNA]</scope>
    <source>
        <strain evidence="3">KCTC 42899</strain>
    </source>
</reference>
<sequence>MTDTSFSFRKHRRLPGQSELDESTWADLDGADDDHYWAEVRAVDLDRRRAEVKVAENFKALRLRLDLTQTEMAQRLGLSLRSLQMYERGERPISSDILADLYVQFDIDLHQLFTASPREPSREWREALTKQTLEVADEVAKTFPQLEAEEQHALTALYMRSAIMGEKIDGGDLLACHSQLFKPEDDFGEQ</sequence>
<dbReference type="InterPro" id="IPR001387">
    <property type="entry name" value="Cro/C1-type_HTH"/>
</dbReference>
<dbReference type="CDD" id="cd00093">
    <property type="entry name" value="HTH_XRE"/>
    <property type="match status" value="1"/>
</dbReference>
<dbReference type="Proteomes" id="UP001595721">
    <property type="component" value="Unassembled WGS sequence"/>
</dbReference>
<comment type="caution">
    <text evidence="2">The sequence shown here is derived from an EMBL/GenBank/DDBJ whole genome shotgun (WGS) entry which is preliminary data.</text>
</comment>
<evidence type="ECO:0000259" key="1">
    <source>
        <dbReference type="PROSITE" id="PS50943"/>
    </source>
</evidence>
<keyword evidence="3" id="KW-1185">Reference proteome</keyword>
<protein>
    <submittedName>
        <fullName evidence="2">Helix-turn-helix domain-containing protein</fullName>
    </submittedName>
</protein>
<dbReference type="InterPro" id="IPR010982">
    <property type="entry name" value="Lambda_DNA-bd_dom_sf"/>
</dbReference>
<gene>
    <name evidence="2" type="ORF">ACFOMH_07595</name>
</gene>
<name>A0ABV7R163_9RHOB</name>
<dbReference type="Pfam" id="PF01381">
    <property type="entry name" value="HTH_3"/>
    <property type="match status" value="1"/>
</dbReference>